<dbReference type="InterPro" id="IPR027482">
    <property type="entry name" value="Sec1-like_dom2"/>
</dbReference>
<dbReference type="InterPro" id="IPR036045">
    <property type="entry name" value="Sec1-like_sf"/>
</dbReference>
<dbReference type="SUPFAM" id="SSF56815">
    <property type="entry name" value="Sec1/munc18-like (SM) proteins"/>
    <property type="match status" value="1"/>
</dbReference>
<dbReference type="GO" id="GO:0016192">
    <property type="term" value="P:vesicle-mediated transport"/>
    <property type="evidence" value="ECO:0007669"/>
    <property type="project" value="InterPro"/>
</dbReference>
<evidence type="ECO:0008006" key="4">
    <source>
        <dbReference type="Google" id="ProtNLM"/>
    </source>
</evidence>
<evidence type="ECO:0000313" key="3">
    <source>
        <dbReference type="Proteomes" id="UP000695562"/>
    </source>
</evidence>
<protein>
    <recommendedName>
        <fullName evidence="4">Sec1-like family protein</fullName>
    </recommendedName>
</protein>
<accession>A0A8J4V8G1</accession>
<dbReference type="Gene3D" id="3.40.50.1910">
    <property type="match status" value="1"/>
</dbReference>
<dbReference type="Proteomes" id="UP000695562">
    <property type="component" value="Unassembled WGS sequence"/>
</dbReference>
<keyword evidence="3" id="KW-1185">Reference proteome</keyword>
<comment type="caution">
    <text evidence="2">The sequence shown here is derived from an EMBL/GenBank/DDBJ whole genome shotgun (WGS) entry which is preliminary data.</text>
</comment>
<proteinExistence type="inferred from homology"/>
<dbReference type="InterPro" id="IPR001619">
    <property type="entry name" value="Sec1-like"/>
</dbReference>
<evidence type="ECO:0000313" key="2">
    <source>
        <dbReference type="EMBL" id="KAF2075014.1"/>
    </source>
</evidence>
<evidence type="ECO:0000256" key="1">
    <source>
        <dbReference type="ARBA" id="ARBA00009884"/>
    </source>
</evidence>
<dbReference type="AlphaFoldDB" id="A0A8J4V8G1"/>
<dbReference type="OrthoDB" id="2228at2759"/>
<dbReference type="Pfam" id="PF00995">
    <property type="entry name" value="Sec1"/>
    <property type="match status" value="1"/>
</dbReference>
<name>A0A8J4V8G1_9MYCE</name>
<dbReference type="EMBL" id="AJWJ01000118">
    <property type="protein sequence ID" value="KAF2075014.1"/>
    <property type="molecule type" value="Genomic_DNA"/>
</dbReference>
<dbReference type="PANTHER" id="PTHR11679">
    <property type="entry name" value="VESICLE PROTEIN SORTING-ASSOCIATED"/>
    <property type="match status" value="1"/>
</dbReference>
<comment type="similarity">
    <text evidence="1">Belongs to the STXBP/unc-18/SEC1 family.</text>
</comment>
<gene>
    <name evidence="2" type="ORF">CYY_003666</name>
</gene>
<reference evidence="2" key="1">
    <citation type="submission" date="2020-01" db="EMBL/GenBank/DDBJ databases">
        <title>Development of genomics and gene disruption for Polysphondylium violaceum indicates a role for the polyketide synthase stlB in stalk morphogenesis.</title>
        <authorList>
            <person name="Narita B."/>
            <person name="Kawabe Y."/>
            <person name="Kin K."/>
            <person name="Saito T."/>
            <person name="Gibbs R."/>
            <person name="Kuspa A."/>
            <person name="Muzny D."/>
            <person name="Queller D."/>
            <person name="Richards S."/>
            <person name="Strassman J."/>
            <person name="Sucgang R."/>
            <person name="Worley K."/>
            <person name="Schaap P."/>
        </authorList>
    </citation>
    <scope>NUCLEOTIDE SEQUENCE</scope>
    <source>
        <strain evidence="2">QSvi11</strain>
    </source>
</reference>
<organism evidence="2 3">
    <name type="scientific">Polysphondylium violaceum</name>
    <dbReference type="NCBI Taxonomy" id="133409"/>
    <lineage>
        <taxon>Eukaryota</taxon>
        <taxon>Amoebozoa</taxon>
        <taxon>Evosea</taxon>
        <taxon>Eumycetozoa</taxon>
        <taxon>Dictyostelia</taxon>
        <taxon>Dictyosteliales</taxon>
        <taxon>Dictyosteliaceae</taxon>
        <taxon>Polysphondylium</taxon>
    </lineage>
</organism>
<sequence length="817" mass="93310">MSNIELYENFKNRFQELNDEIKDCHLFLDQCFYQSIDQTLGLDDIVRDTCSLNIVVNSSNADSESNIPLIVDYIVSSHSIDNSSDSSDDNDNDDNDNTESSNSIKIVFILSDYLWSYLDYIKELLESLSKTYTKGIKSIDCQLYCSMSELAHVSHPSPIKLSSATSAAGSSSKHHHYQSPYYQLFAKELEFIFSSKEQEQEEEEEEDSQEYIDFNCNVNYFPTNYNLLYSNFFTIPIQKSFFTSDYFISDNKPNEYKLNRIPKNIQENVHRVIHSFLSFFTDLKLGSITGNDLSIYPIGSFSNYLSYELQTTLNTNDKQQQVDDYHPISLILVDRILDLVGPCLHPESSMDRIFSTLYNNIDNNSNSSGNSTITDNININIDPIYNSFSYKDNQSLDSNNMQLPIKIPKIFGSMFASNNKDSVWSLLFTKSLKDAIMVLKRKLVDVISIENINVDISSIAAPMNINSLLALLKILIQHDNGILLFKHNQLIESVCALIQTSQCSSELYWDNLLSIEKILLLSAGFEDDSDSDGDDDQDSQQPSILSQVLDVVEKPISSSEPNQFYSIEQIIVLSTLAYSLKGVKLNHQQQQQQQEHQQSLDQGEMVVSVSYLESLQIFPSTDEDRLLDILADRLIKEYKKERKDYYEKLLDTKDIDMLLDDKESMTWSLSSSVLATLKRVAISRHRFLHEHRSLIRGGMSGSTYCSLLSQVCQDLFNTATPFKDFEKFNASNFVGSLLGGLRWVGRSKKKEKPLDNRKVIIYVLGGITFSEIKDMNDIIDKTLKQPKFKEFSNHQFIIGSNTISTPNQIYSNLFNLN</sequence>